<feature type="transmembrane region" description="Helical" evidence="1">
    <location>
        <begin position="62"/>
        <end position="83"/>
    </location>
</feature>
<keyword evidence="1" id="KW-0472">Membrane</keyword>
<evidence type="ECO:0000313" key="2">
    <source>
        <dbReference type="EMBL" id="KAK3381935.1"/>
    </source>
</evidence>
<dbReference type="EMBL" id="JAULSW010000005">
    <property type="protein sequence ID" value="KAK3381935.1"/>
    <property type="molecule type" value="Genomic_DNA"/>
</dbReference>
<keyword evidence="1" id="KW-0812">Transmembrane</keyword>
<evidence type="ECO:0000256" key="1">
    <source>
        <dbReference type="SAM" id="Phobius"/>
    </source>
</evidence>
<keyword evidence="3" id="KW-1185">Reference proteome</keyword>
<accession>A0AAE0NI85</accession>
<evidence type="ECO:0000313" key="3">
    <source>
        <dbReference type="Proteomes" id="UP001285441"/>
    </source>
</evidence>
<dbReference type="Proteomes" id="UP001285441">
    <property type="component" value="Unassembled WGS sequence"/>
</dbReference>
<name>A0AAE0NI85_9PEZI</name>
<protein>
    <submittedName>
        <fullName evidence="2">Uncharacterized protein</fullName>
    </submittedName>
</protein>
<sequence>MPSSASALVALAAAHSSDVSIRSTTGTAYVLLGYVALVVSLVILSFVGTGIIVYTRVYGPDFMSFAIGLGPSYTFGLCVSWVIEWLISCCSPRTRPGFRLDDEFELEDR</sequence>
<reference evidence="2" key="1">
    <citation type="journal article" date="2023" name="Mol. Phylogenet. Evol.">
        <title>Genome-scale phylogeny and comparative genomics of the fungal order Sordariales.</title>
        <authorList>
            <person name="Hensen N."/>
            <person name="Bonometti L."/>
            <person name="Westerberg I."/>
            <person name="Brannstrom I.O."/>
            <person name="Guillou S."/>
            <person name="Cros-Aarteil S."/>
            <person name="Calhoun S."/>
            <person name="Haridas S."/>
            <person name="Kuo A."/>
            <person name="Mondo S."/>
            <person name="Pangilinan J."/>
            <person name="Riley R."/>
            <person name="LaButti K."/>
            <person name="Andreopoulos B."/>
            <person name="Lipzen A."/>
            <person name="Chen C."/>
            <person name="Yan M."/>
            <person name="Daum C."/>
            <person name="Ng V."/>
            <person name="Clum A."/>
            <person name="Steindorff A."/>
            <person name="Ohm R.A."/>
            <person name="Martin F."/>
            <person name="Silar P."/>
            <person name="Natvig D.O."/>
            <person name="Lalanne C."/>
            <person name="Gautier V."/>
            <person name="Ament-Velasquez S.L."/>
            <person name="Kruys A."/>
            <person name="Hutchinson M.I."/>
            <person name="Powell A.J."/>
            <person name="Barry K."/>
            <person name="Miller A.N."/>
            <person name="Grigoriev I.V."/>
            <person name="Debuchy R."/>
            <person name="Gladieux P."/>
            <person name="Hiltunen Thoren M."/>
            <person name="Johannesson H."/>
        </authorList>
    </citation>
    <scope>NUCLEOTIDE SEQUENCE</scope>
    <source>
        <strain evidence="2">CBS 232.78</strain>
    </source>
</reference>
<feature type="transmembrane region" description="Helical" evidence="1">
    <location>
        <begin position="32"/>
        <end position="55"/>
    </location>
</feature>
<comment type="caution">
    <text evidence="2">The sequence shown here is derived from an EMBL/GenBank/DDBJ whole genome shotgun (WGS) entry which is preliminary data.</text>
</comment>
<proteinExistence type="predicted"/>
<reference evidence="2" key="2">
    <citation type="submission" date="2023-06" db="EMBL/GenBank/DDBJ databases">
        <authorList>
            <consortium name="Lawrence Berkeley National Laboratory"/>
            <person name="Haridas S."/>
            <person name="Hensen N."/>
            <person name="Bonometti L."/>
            <person name="Westerberg I."/>
            <person name="Brannstrom I.O."/>
            <person name="Guillou S."/>
            <person name="Cros-Aarteil S."/>
            <person name="Calhoun S."/>
            <person name="Kuo A."/>
            <person name="Mondo S."/>
            <person name="Pangilinan J."/>
            <person name="Riley R."/>
            <person name="LaButti K."/>
            <person name="Andreopoulos B."/>
            <person name="Lipzen A."/>
            <person name="Chen C."/>
            <person name="Yanf M."/>
            <person name="Daum C."/>
            <person name="Ng V."/>
            <person name="Clum A."/>
            <person name="Steindorff A."/>
            <person name="Ohm R."/>
            <person name="Martin F."/>
            <person name="Silar P."/>
            <person name="Natvig D."/>
            <person name="Lalanne C."/>
            <person name="Gautier V."/>
            <person name="Ament-velasquez S.L."/>
            <person name="Kruys A."/>
            <person name="Hutchinson M.I."/>
            <person name="Powell A.J."/>
            <person name="Barry K."/>
            <person name="Miller A.N."/>
            <person name="Grigoriev I.V."/>
            <person name="Debuchy R."/>
            <person name="Gladieux P."/>
            <person name="Thoren M.H."/>
            <person name="Johannesson H."/>
        </authorList>
    </citation>
    <scope>NUCLEOTIDE SEQUENCE</scope>
    <source>
        <strain evidence="2">CBS 232.78</strain>
    </source>
</reference>
<keyword evidence="1" id="KW-1133">Transmembrane helix</keyword>
<gene>
    <name evidence="2" type="ORF">B0H63DRAFT_546677</name>
</gene>
<organism evidence="2 3">
    <name type="scientific">Podospora didyma</name>
    <dbReference type="NCBI Taxonomy" id="330526"/>
    <lineage>
        <taxon>Eukaryota</taxon>
        <taxon>Fungi</taxon>
        <taxon>Dikarya</taxon>
        <taxon>Ascomycota</taxon>
        <taxon>Pezizomycotina</taxon>
        <taxon>Sordariomycetes</taxon>
        <taxon>Sordariomycetidae</taxon>
        <taxon>Sordariales</taxon>
        <taxon>Podosporaceae</taxon>
        <taxon>Podospora</taxon>
    </lineage>
</organism>
<dbReference type="AlphaFoldDB" id="A0AAE0NI85"/>